<accession>A0A976R819</accession>
<name>A0A976R819_9VIRU</name>
<dbReference type="EMBL" id="OM869563">
    <property type="protein sequence ID" value="UPW41250.1"/>
    <property type="molecule type" value="Genomic_DNA"/>
</dbReference>
<proteinExistence type="predicted"/>
<dbReference type="InterPro" id="IPR056906">
    <property type="entry name" value="ORF2/G2P_dom"/>
</dbReference>
<feature type="domain" description="Replication-associated protein ORF2/G2P" evidence="1">
    <location>
        <begin position="184"/>
        <end position="262"/>
    </location>
</feature>
<evidence type="ECO:0000259" key="1">
    <source>
        <dbReference type="Pfam" id="PF23343"/>
    </source>
</evidence>
<sequence length="506" mass="60127">MCTEPLYAIRLKTEFDEKFKRFGKRTPITVLKAVRDIGKDTSSLQFPRDKYDLLMISCGQCMQCRLLRTKQRAVMCICESLDHTDNSFITLTFGHQATYRYYRKRKNSRYISSKKAHFHEWSLDVETFQKFMKRLRAWYYNYQLSNYLLSIGRSDLVYNKFGLPFSHIRIPILERPFLLKDFKPKSIRCMHCGEYGEKYGRPHHHAILFGFQFPDLTPIYENGKKYYTSAILTKLWPFGIHRIGECTYNSCAYVSRYVTKKMNCSNSNEYYNGRKPEYVTYSTKPVLGANYFLKNHEEIVNCQEISVYADKLYKCHMPKSYDNLYKKINKDKYEQMKEERVKNALCDMDKLFKSSRSIYSKLDSNHKICMSVLRKLVRSYEQGATNFDEYLKKAKAFGLSVKYFTSSFSDYAFNFLHNKSYKDHKSRSSNDILHKRYYEFELARKRAISSCYNLRHSDETVMRNLIFYINMPNPFKCNSRGHTLPDTESIDLYDSGIDEKGEEYVF</sequence>
<protein>
    <submittedName>
        <fullName evidence="2">Replication initiator protein</fullName>
    </submittedName>
</protein>
<dbReference type="Pfam" id="PF23343">
    <property type="entry name" value="REP_ORF2-G2P"/>
    <property type="match status" value="1"/>
</dbReference>
<reference evidence="2" key="1">
    <citation type="submission" date="2022-02" db="EMBL/GenBank/DDBJ databases">
        <title>Towards deciphering the DNA virus diversity associated with rodent species in the families Cricetidae and Heteromyidae.</title>
        <authorList>
            <person name="Lund M."/>
            <person name="Larsen B.B."/>
            <person name="Gryseels S."/>
            <person name="Kraberger S."/>
            <person name="Rowsey D.M."/>
            <person name="Steger L."/>
            <person name="Yule K.M."/>
            <person name="Upham N.S."/>
            <person name="Worobey M."/>
            <person name="Van Doorslaer K."/>
            <person name="Varsani A."/>
        </authorList>
    </citation>
    <scope>NUCLEOTIDE SEQUENCE</scope>
    <source>
        <strain evidence="2">UA08Rod_4769</strain>
    </source>
</reference>
<organism evidence="2">
    <name type="scientific">Sigmofec virus UA08Rod_4769</name>
    <dbReference type="NCBI Taxonomy" id="2929408"/>
    <lineage>
        <taxon>Viruses</taxon>
        <taxon>Monodnaviria</taxon>
        <taxon>Sangervirae</taxon>
        <taxon>Phixviricota</taxon>
        <taxon>Malgrandaviricetes</taxon>
        <taxon>Petitvirales</taxon>
        <taxon>Microviridae</taxon>
    </lineage>
</organism>
<evidence type="ECO:0000313" key="2">
    <source>
        <dbReference type="EMBL" id="UPW41250.1"/>
    </source>
</evidence>